<name>A0AAV4VP36_9ARAC</name>
<gene>
    <name evidence="1" type="ORF">CDAR_218921</name>
</gene>
<proteinExistence type="predicted"/>
<dbReference type="EMBL" id="BPLQ01013462">
    <property type="protein sequence ID" value="GIY72201.1"/>
    <property type="molecule type" value="Genomic_DNA"/>
</dbReference>
<dbReference type="AlphaFoldDB" id="A0AAV4VP36"/>
<organism evidence="1 2">
    <name type="scientific">Caerostris darwini</name>
    <dbReference type="NCBI Taxonomy" id="1538125"/>
    <lineage>
        <taxon>Eukaryota</taxon>
        <taxon>Metazoa</taxon>
        <taxon>Ecdysozoa</taxon>
        <taxon>Arthropoda</taxon>
        <taxon>Chelicerata</taxon>
        <taxon>Arachnida</taxon>
        <taxon>Araneae</taxon>
        <taxon>Araneomorphae</taxon>
        <taxon>Entelegynae</taxon>
        <taxon>Araneoidea</taxon>
        <taxon>Araneidae</taxon>
        <taxon>Caerostris</taxon>
    </lineage>
</organism>
<evidence type="ECO:0000313" key="1">
    <source>
        <dbReference type="EMBL" id="GIY72201.1"/>
    </source>
</evidence>
<evidence type="ECO:0000313" key="2">
    <source>
        <dbReference type="Proteomes" id="UP001054837"/>
    </source>
</evidence>
<reference evidence="1 2" key="1">
    <citation type="submission" date="2021-06" db="EMBL/GenBank/DDBJ databases">
        <title>Caerostris darwini draft genome.</title>
        <authorList>
            <person name="Kono N."/>
            <person name="Arakawa K."/>
        </authorList>
    </citation>
    <scope>NUCLEOTIDE SEQUENCE [LARGE SCALE GENOMIC DNA]</scope>
</reference>
<keyword evidence="2" id="KW-1185">Reference proteome</keyword>
<dbReference type="Proteomes" id="UP001054837">
    <property type="component" value="Unassembled WGS sequence"/>
</dbReference>
<protein>
    <submittedName>
        <fullName evidence="1">Uncharacterized protein</fullName>
    </submittedName>
</protein>
<accession>A0AAV4VP36</accession>
<sequence>MFPPVPTFNEELMKQFWSSELATNLIPVGGFGRIVAFKMVVAELPRDVQMEFQYSCYHRSNAEIASAAYPNVQSTSDGRGKLRSEDEEYQRRIDAVIDHYRSNAEIASAAYPNAQSTSDGRGKLRSVDEEYQRRIDAVIDQLAEVHLRGKLDCNILVDEEYQRRVDAVIDLLGQATV</sequence>
<comment type="caution">
    <text evidence="1">The sequence shown here is derived from an EMBL/GenBank/DDBJ whole genome shotgun (WGS) entry which is preliminary data.</text>
</comment>